<name>A0A9E7KIR2_9LILI</name>
<organism evidence="2 3">
    <name type="scientific">Musa troglodytarum</name>
    <name type="common">fe'i banana</name>
    <dbReference type="NCBI Taxonomy" id="320322"/>
    <lineage>
        <taxon>Eukaryota</taxon>
        <taxon>Viridiplantae</taxon>
        <taxon>Streptophyta</taxon>
        <taxon>Embryophyta</taxon>
        <taxon>Tracheophyta</taxon>
        <taxon>Spermatophyta</taxon>
        <taxon>Magnoliopsida</taxon>
        <taxon>Liliopsida</taxon>
        <taxon>Zingiberales</taxon>
        <taxon>Musaceae</taxon>
        <taxon>Musa</taxon>
    </lineage>
</organism>
<feature type="region of interest" description="Disordered" evidence="1">
    <location>
        <begin position="1"/>
        <end position="82"/>
    </location>
</feature>
<dbReference type="EMBL" id="CP097509">
    <property type="protein sequence ID" value="URE18891.1"/>
    <property type="molecule type" value="Genomic_DNA"/>
</dbReference>
<proteinExistence type="predicted"/>
<feature type="compositionally biased region" description="Polar residues" evidence="1">
    <location>
        <begin position="19"/>
        <end position="33"/>
    </location>
</feature>
<dbReference type="OrthoDB" id="1106148at2759"/>
<protein>
    <submittedName>
        <fullName evidence="2">CHCH domain</fullName>
    </submittedName>
</protein>
<sequence>MPRRSSGGNDDYGEIGDCVQQTQSSNIRSTRSGVENAVGGGAENRLQQSKETLQMLHLNAKQSRLTPLAEEEDASGGECWRE</sequence>
<evidence type="ECO:0000256" key="1">
    <source>
        <dbReference type="SAM" id="MobiDB-lite"/>
    </source>
</evidence>
<evidence type="ECO:0000313" key="3">
    <source>
        <dbReference type="Proteomes" id="UP001055439"/>
    </source>
</evidence>
<keyword evidence="3" id="KW-1185">Reference proteome</keyword>
<gene>
    <name evidence="2" type="ORF">MUK42_00538</name>
</gene>
<accession>A0A9E7KIR2</accession>
<dbReference type="Proteomes" id="UP001055439">
    <property type="component" value="Chromosome 7"/>
</dbReference>
<dbReference type="AlphaFoldDB" id="A0A9E7KIR2"/>
<reference evidence="2" key="1">
    <citation type="submission" date="2022-05" db="EMBL/GenBank/DDBJ databases">
        <title>The Musa troglodytarum L. genome provides insights into the mechanism of non-climacteric behaviour and enrichment of carotenoids.</title>
        <authorList>
            <person name="Wang J."/>
        </authorList>
    </citation>
    <scope>NUCLEOTIDE SEQUENCE</scope>
    <source>
        <tissue evidence="2">Leaf</tissue>
    </source>
</reference>
<evidence type="ECO:0000313" key="2">
    <source>
        <dbReference type="EMBL" id="URE18891.1"/>
    </source>
</evidence>